<dbReference type="Pfam" id="PF04183">
    <property type="entry name" value="IucA_IucC"/>
    <property type="match status" value="2"/>
</dbReference>
<dbReference type="Gene3D" id="1.10.510.40">
    <property type="match status" value="2"/>
</dbReference>
<dbReference type="AlphaFoldDB" id="A0AAV9XFD1"/>
<evidence type="ECO:0000259" key="1">
    <source>
        <dbReference type="Pfam" id="PF04183"/>
    </source>
</evidence>
<dbReference type="EMBL" id="JAVHJO010000004">
    <property type="protein sequence ID" value="KAK6540661.1"/>
    <property type="molecule type" value="Genomic_DNA"/>
</dbReference>
<dbReference type="GO" id="GO:0019290">
    <property type="term" value="P:siderophore biosynthetic process"/>
    <property type="evidence" value="ECO:0007669"/>
    <property type="project" value="InterPro"/>
</dbReference>
<evidence type="ECO:0000313" key="3">
    <source>
        <dbReference type="EMBL" id="KAK6540661.1"/>
    </source>
</evidence>
<keyword evidence="4" id="KW-1185">Reference proteome</keyword>
<accession>A0AAV9XFD1</accession>
<dbReference type="InterPro" id="IPR007310">
    <property type="entry name" value="Aerobactin_biosyn_IucA/IucC_N"/>
</dbReference>
<dbReference type="GO" id="GO:0016881">
    <property type="term" value="F:acid-amino acid ligase activity"/>
    <property type="evidence" value="ECO:0007669"/>
    <property type="project" value="UniProtKB-ARBA"/>
</dbReference>
<evidence type="ECO:0000259" key="2">
    <source>
        <dbReference type="Pfam" id="PF06276"/>
    </source>
</evidence>
<dbReference type="PANTHER" id="PTHR34384:SF5">
    <property type="entry name" value="L-2,3-DIAMINOPROPANOATE--CITRATE LIGASE"/>
    <property type="match status" value="1"/>
</dbReference>
<dbReference type="InterPro" id="IPR022770">
    <property type="entry name" value="IucA/IucC-like_C"/>
</dbReference>
<dbReference type="PANTHER" id="PTHR34384">
    <property type="entry name" value="L-2,3-DIAMINOPROPANOATE--CITRATE LIGASE"/>
    <property type="match status" value="1"/>
</dbReference>
<sequence length="1190" mass="131418">MPDSNLALVFQGGVEVPTSALTPQSSILERLVRSLVAEKLLDPSRCHAAGVFLSIECNSTGRIRLLEPVYVQAESSTRQITHPLKFLEELQKRRLISDDAGWKRVREEIENSLDNLSQALDAEHRRSLKMRTQFKGFVPKRSFSSLVQALGETGYGKHAMVGFEQLVMDGHPLTPAAKVRVGMDPKDAARYGPEFGAKFGLRFVAVAKDSAEAEDGLAVLPGMRISPVQDSAIDLFQDTLQEYFPNTISKALNELSEMGKQSNEYALIPVHPHQFENAIPSLHANAITEGTLVLLRTTVPARPLMSYRTLSVRESGAAKSLHIKTALEVLLTGAIRGVSSTSARNGPRMSRLLSRIISNDLDLRRTDLTGRVIFIPELAIAGISFKESKRTVAAILRDDVENGMAHDEIGLPISALFARSPLTGRPILQDLIAELDGKATAWLRAFAEMCIPPLFILLSRYGVALEPHPQNMVLILRNGWPHRFAVRDFGGARVLPPRLAEHGLSIDLDANTGLVIDKPDIEEAAASLRAKIFYPLFGNSFSEIIATLSKGNRGLEKDLWGVVRSVAQRTASYIGTDAALKDAHALLEEPWQRKCLLKMRLKSAVTDQLYVDAPNPLKRSTSITPDLSLNETEKIMFAHLRQHDPEICSLWLQELLKARESIQKDYLAGLEKEGVKEGAKQIYGIEAEWGKLKIELEDSATNLALSRVLVQTRGESISDRAAGRDLISTLEYLYSPSDIPLELDSLNAEGHPSHPCRRTRLGFSPSDSLTYDPETGNHVLVKILAIKKDRVIHPGVLFSEVLNQHYPSIINSANEALSRRGYQPNKFELVAAHAFQASKIVPRIYKEEIVSGIIVPLPEVTLACRPTSSTRTLITISPGVQGKRVAFKTAIDVQITSTRRNISHESVRNGPYISSLLGRLLSKEGRVFCIQERAGAAFIDDKGSSSRMRGLSVLVRDDVEYCAQTDEVIIGCTALTTRSPISKRYIILDMIEVLADGSSTLAAAKSFIDIYADLLLSPALHLLWHHGIAIEGHLQNSLLVINKRRMPTKILLRDFAGIRINLQRLRESGEDVTKIPAPHAMTFAANDDETYAKLAHAVILTNLKPVVDALSSVAEAKLLWGVIRDRIIKIHSQFVATSDPIAVRHANDHLERLIYTPQLPQKALVTMRLLSTGSGGQNYYTMQPNPLYSV</sequence>
<comment type="caution">
    <text evidence="3">The sequence shown here is derived from an EMBL/GenBank/DDBJ whole genome shotgun (WGS) entry which is preliminary data.</text>
</comment>
<feature type="domain" description="Aerobactin siderophore biosynthesis IucA/IucC N-terminal" evidence="1">
    <location>
        <begin position="742"/>
        <end position="976"/>
    </location>
</feature>
<gene>
    <name evidence="3" type="ORF">TWF694_008054</name>
</gene>
<proteinExistence type="predicted"/>
<dbReference type="InterPro" id="IPR037455">
    <property type="entry name" value="LucA/IucC-like"/>
</dbReference>
<protein>
    <submittedName>
        <fullName evidence="3">Uncharacterized protein</fullName>
    </submittedName>
</protein>
<name>A0AAV9XFD1_9PEZI</name>
<feature type="domain" description="Aerobactin siderophore biosynthesis IucA/IucC-like C-terminal" evidence="2">
    <location>
        <begin position="441"/>
        <end position="603"/>
    </location>
</feature>
<reference evidence="3 4" key="1">
    <citation type="submission" date="2019-10" db="EMBL/GenBank/DDBJ databases">
        <authorList>
            <person name="Palmer J.M."/>
        </authorList>
    </citation>
    <scope>NUCLEOTIDE SEQUENCE [LARGE SCALE GENOMIC DNA]</scope>
    <source>
        <strain evidence="3 4">TWF694</strain>
    </source>
</reference>
<evidence type="ECO:0000313" key="4">
    <source>
        <dbReference type="Proteomes" id="UP001365542"/>
    </source>
</evidence>
<organism evidence="3 4">
    <name type="scientific">Orbilia ellipsospora</name>
    <dbReference type="NCBI Taxonomy" id="2528407"/>
    <lineage>
        <taxon>Eukaryota</taxon>
        <taxon>Fungi</taxon>
        <taxon>Dikarya</taxon>
        <taxon>Ascomycota</taxon>
        <taxon>Pezizomycotina</taxon>
        <taxon>Orbiliomycetes</taxon>
        <taxon>Orbiliales</taxon>
        <taxon>Orbiliaceae</taxon>
        <taxon>Orbilia</taxon>
    </lineage>
</organism>
<feature type="domain" description="Aerobactin siderophore biosynthesis IucA/IucC N-terminal" evidence="1">
    <location>
        <begin position="161"/>
        <end position="418"/>
    </location>
</feature>
<dbReference type="Gene3D" id="6.10.250.3370">
    <property type="match status" value="2"/>
</dbReference>
<feature type="domain" description="Aerobactin siderophore biosynthesis IucA/IucC-like C-terminal" evidence="2">
    <location>
        <begin position="1008"/>
        <end position="1171"/>
    </location>
</feature>
<dbReference type="Pfam" id="PF06276">
    <property type="entry name" value="FhuF"/>
    <property type="match status" value="2"/>
</dbReference>
<dbReference type="Proteomes" id="UP001365542">
    <property type="component" value="Unassembled WGS sequence"/>
</dbReference>